<organism evidence="6 7">
    <name type="scientific">Paraburkholderia susongensis</name>
    <dbReference type="NCBI Taxonomy" id="1515439"/>
    <lineage>
        <taxon>Bacteria</taxon>
        <taxon>Pseudomonadati</taxon>
        <taxon>Pseudomonadota</taxon>
        <taxon>Betaproteobacteria</taxon>
        <taxon>Burkholderiales</taxon>
        <taxon>Burkholderiaceae</taxon>
        <taxon>Paraburkholderia</taxon>
    </lineage>
</organism>
<feature type="domain" description="Response regulatory" evidence="5">
    <location>
        <begin position="49"/>
        <end position="170"/>
    </location>
</feature>
<sequence>MIPWLVGQVGSPPGGSPTLAAKPVQRSPAFRCASQPLLQEVKSTVAKLRIILADDQPFVLLGFRSMLAAHNGVVIVGEARTPASLLALLQGTPCDVLVIDLSMPDPTGHIEDGLALVMQVRRNWPAVRVVVVTAQTNPGILRAAAADSAISVLGKTDSLNELQQAVLDSTDGARYLGRSVVAALAHSPQNESQFVPAARLSGRQTEIVRRLVCGESIGEIAAALGCHRRTVSRQKREAMVLLGATSNAGLFSRVRACGMSFLESEKYGMDSRIV</sequence>
<dbReference type="InterPro" id="IPR000792">
    <property type="entry name" value="Tscrpt_reg_LuxR_C"/>
</dbReference>
<dbReference type="InterPro" id="IPR011006">
    <property type="entry name" value="CheY-like_superfamily"/>
</dbReference>
<feature type="modified residue" description="4-aspartylphosphate" evidence="3">
    <location>
        <position position="100"/>
    </location>
</feature>
<dbReference type="PROSITE" id="PS50043">
    <property type="entry name" value="HTH_LUXR_2"/>
    <property type="match status" value="1"/>
</dbReference>
<dbReference type="PROSITE" id="PS50110">
    <property type="entry name" value="RESPONSE_REGULATORY"/>
    <property type="match status" value="1"/>
</dbReference>
<dbReference type="InterPro" id="IPR036388">
    <property type="entry name" value="WH-like_DNA-bd_sf"/>
</dbReference>
<dbReference type="GO" id="GO:0000160">
    <property type="term" value="P:phosphorelay signal transduction system"/>
    <property type="evidence" value="ECO:0007669"/>
    <property type="project" value="InterPro"/>
</dbReference>
<proteinExistence type="predicted"/>
<evidence type="ECO:0000256" key="3">
    <source>
        <dbReference type="PROSITE-ProRule" id="PRU00169"/>
    </source>
</evidence>
<evidence type="ECO:0000313" key="7">
    <source>
        <dbReference type="Proteomes" id="UP000193228"/>
    </source>
</evidence>
<keyword evidence="2" id="KW-0238">DNA-binding</keyword>
<dbReference type="PANTHER" id="PTHR43214:SF17">
    <property type="entry name" value="TRANSCRIPTIONAL REGULATORY PROTEIN RCSB"/>
    <property type="match status" value="1"/>
</dbReference>
<dbReference type="SUPFAM" id="SSF52172">
    <property type="entry name" value="CheY-like"/>
    <property type="match status" value="1"/>
</dbReference>
<dbReference type="SUPFAM" id="SSF46894">
    <property type="entry name" value="C-terminal effector domain of the bipartite response regulators"/>
    <property type="match status" value="1"/>
</dbReference>
<accession>A0A1X7JST9</accession>
<dbReference type="PANTHER" id="PTHR43214">
    <property type="entry name" value="TWO-COMPONENT RESPONSE REGULATOR"/>
    <property type="match status" value="1"/>
</dbReference>
<feature type="domain" description="HTH luxR-type" evidence="4">
    <location>
        <begin position="193"/>
        <end position="258"/>
    </location>
</feature>
<evidence type="ECO:0000259" key="5">
    <source>
        <dbReference type="PROSITE" id="PS50110"/>
    </source>
</evidence>
<dbReference type="GO" id="GO:0003677">
    <property type="term" value="F:DNA binding"/>
    <property type="evidence" value="ECO:0007669"/>
    <property type="project" value="UniProtKB-KW"/>
</dbReference>
<dbReference type="SMART" id="SM00421">
    <property type="entry name" value="HTH_LUXR"/>
    <property type="match status" value="1"/>
</dbReference>
<gene>
    <name evidence="6" type="ORF">SAMN06265784_10317</name>
</gene>
<name>A0A1X7JST9_9BURK</name>
<dbReference type="GO" id="GO:0006355">
    <property type="term" value="P:regulation of DNA-templated transcription"/>
    <property type="evidence" value="ECO:0007669"/>
    <property type="project" value="InterPro"/>
</dbReference>
<dbReference type="Pfam" id="PF00072">
    <property type="entry name" value="Response_reg"/>
    <property type="match status" value="1"/>
</dbReference>
<dbReference type="InterPro" id="IPR058245">
    <property type="entry name" value="NreC/VraR/RcsB-like_REC"/>
</dbReference>
<dbReference type="Gene3D" id="1.10.10.10">
    <property type="entry name" value="Winged helix-like DNA-binding domain superfamily/Winged helix DNA-binding domain"/>
    <property type="match status" value="1"/>
</dbReference>
<dbReference type="AlphaFoldDB" id="A0A1X7JST9"/>
<dbReference type="InterPro" id="IPR016032">
    <property type="entry name" value="Sig_transdc_resp-reg_C-effctor"/>
</dbReference>
<evidence type="ECO:0000256" key="2">
    <source>
        <dbReference type="ARBA" id="ARBA00023125"/>
    </source>
</evidence>
<dbReference type="Gene3D" id="3.40.50.2300">
    <property type="match status" value="1"/>
</dbReference>
<dbReference type="Proteomes" id="UP000193228">
    <property type="component" value="Unassembled WGS sequence"/>
</dbReference>
<dbReference type="Pfam" id="PF00196">
    <property type="entry name" value="GerE"/>
    <property type="match status" value="1"/>
</dbReference>
<dbReference type="CDD" id="cd17535">
    <property type="entry name" value="REC_NarL-like"/>
    <property type="match status" value="1"/>
</dbReference>
<dbReference type="InterPro" id="IPR039420">
    <property type="entry name" value="WalR-like"/>
</dbReference>
<reference evidence="7" key="1">
    <citation type="submission" date="2017-04" db="EMBL/GenBank/DDBJ databases">
        <authorList>
            <person name="Varghese N."/>
            <person name="Submissions S."/>
        </authorList>
    </citation>
    <scope>NUCLEOTIDE SEQUENCE [LARGE SCALE GENOMIC DNA]</scope>
    <source>
        <strain evidence="7">LMG 29540</strain>
    </source>
</reference>
<evidence type="ECO:0000259" key="4">
    <source>
        <dbReference type="PROSITE" id="PS50043"/>
    </source>
</evidence>
<evidence type="ECO:0000256" key="1">
    <source>
        <dbReference type="ARBA" id="ARBA00022553"/>
    </source>
</evidence>
<keyword evidence="1 3" id="KW-0597">Phosphoprotein</keyword>
<keyword evidence="7" id="KW-1185">Reference proteome</keyword>
<dbReference type="STRING" id="1515439.SAMN06265784_10317"/>
<dbReference type="SMART" id="SM00448">
    <property type="entry name" value="REC"/>
    <property type="match status" value="1"/>
</dbReference>
<protein>
    <submittedName>
        <fullName evidence="6">Two component transcriptional regulator, LuxR family</fullName>
    </submittedName>
</protein>
<dbReference type="InterPro" id="IPR001789">
    <property type="entry name" value="Sig_transdc_resp-reg_receiver"/>
</dbReference>
<evidence type="ECO:0000313" key="6">
    <source>
        <dbReference type="EMBL" id="SMG31442.1"/>
    </source>
</evidence>
<dbReference type="EMBL" id="FXAT01000003">
    <property type="protein sequence ID" value="SMG31442.1"/>
    <property type="molecule type" value="Genomic_DNA"/>
</dbReference>